<sequence length="813" mass="90467">MSQGVQYDSDDRHVLIKLPSGTRTFTVPSSVQRIQAGKTGNSAFLLCKSTIQSVYFEQNSQLTDLQSFCFSETSVETVDFSHCNNLIIFTESLFSNCLSLQSIIFPPNLEQIGKDCFSSSSITSLDIPNSVTIINDFQDCKSLTSISITSNSNLQTIGIITNISISQFYIPKFVRSIKYFPYCPITLFTVHQENPNFDTDGTAIYSKDFTIMYCISSNIASSYTVRNSVTSIEPYCFSKSNIATLSFPQHPIEISRYAIWGSRITNIIFNNEMNLKETPIQLATWSRLLTSVTLPDTLIVIGISSFANCASLRNINIPKSLERINATAFFGCTGLREITIPIKCELTQGCFSLCSKSLNIDFENTTKYHFVDGILYMDDTMIDYIKDDINNNITIPSYCTIISYSFFRNKKVNSIKFDPNIQTMVFGTQAFTGSTLKSISFPSCLSSISPSAFSGCKQLSEVIIDETFTEISTNCFINCINLEIVIFNNKNILIFNKGCFQGCSSLKTLDISDLALNTIKKDSFKECGIDSLHFNSYITTIESGSFSGSSLREVILDNVCLSTIQPYTFSDLSHLETVRIVGNTVTTLGSYSFSHNPSLTTFYLGPNVSTINEYAFSFCTHLNNFVIPEGSSLHVVQGHSFEGCDSLISLNVLDKTSLVFRYNALMSLDLSRLIVYLPISKLFTFVVPSPVASIEDYAFQGCERLHEIIISDGIIRNIGFKAFDGCINLERLVFPDTIVDIGDFAFNGCIHLVCGSITGGRPNKDRLITCGIKSSAFATTCPEFFANLNRGTCKVNINTFTFKFTLLFPFLFM</sequence>
<dbReference type="STRING" id="5722.A2EDG1"/>
<dbReference type="VEuPathDB" id="TrichDB:TVAGG3_0724910"/>
<dbReference type="SUPFAM" id="SSF52058">
    <property type="entry name" value="L domain-like"/>
    <property type="match status" value="3"/>
</dbReference>
<dbReference type="Gene3D" id="3.80.10.10">
    <property type="entry name" value="Ribonuclease Inhibitor"/>
    <property type="match status" value="4"/>
</dbReference>
<dbReference type="VEuPathDB" id="TrichDB:TVAG_394970"/>
<accession>A2EDG1</accession>
<dbReference type="OrthoDB" id="283575at2759"/>
<gene>
    <name evidence="1" type="ORF">TVAG_394970</name>
</gene>
<dbReference type="PANTHER" id="PTHR45661:SF3">
    <property type="entry name" value="IG-LIKE DOMAIN-CONTAINING PROTEIN"/>
    <property type="match status" value="1"/>
</dbReference>
<dbReference type="PANTHER" id="PTHR45661">
    <property type="entry name" value="SURFACE ANTIGEN"/>
    <property type="match status" value="1"/>
</dbReference>
<dbReference type="Proteomes" id="UP000001542">
    <property type="component" value="Unassembled WGS sequence"/>
</dbReference>
<evidence type="ECO:0000313" key="2">
    <source>
        <dbReference type="Proteomes" id="UP000001542"/>
    </source>
</evidence>
<protein>
    <submittedName>
        <fullName evidence="1">Surface antigen BspA-like</fullName>
    </submittedName>
</protein>
<dbReference type="InterPro" id="IPR026906">
    <property type="entry name" value="LRR_5"/>
</dbReference>
<dbReference type="Pfam" id="PF13306">
    <property type="entry name" value="LRR_5"/>
    <property type="match status" value="5"/>
</dbReference>
<dbReference type="AlphaFoldDB" id="A2EDG1"/>
<dbReference type="KEGG" id="tva:4767242"/>
<reference evidence="1" key="2">
    <citation type="journal article" date="2007" name="Science">
        <title>Draft genome sequence of the sexually transmitted pathogen Trichomonas vaginalis.</title>
        <authorList>
            <person name="Carlton J.M."/>
            <person name="Hirt R.P."/>
            <person name="Silva J.C."/>
            <person name="Delcher A.L."/>
            <person name="Schatz M."/>
            <person name="Zhao Q."/>
            <person name="Wortman J.R."/>
            <person name="Bidwell S.L."/>
            <person name="Alsmark U.C.M."/>
            <person name="Besteiro S."/>
            <person name="Sicheritz-Ponten T."/>
            <person name="Noel C.J."/>
            <person name="Dacks J.B."/>
            <person name="Foster P.G."/>
            <person name="Simillion C."/>
            <person name="Van de Peer Y."/>
            <person name="Miranda-Saavedra D."/>
            <person name="Barton G.J."/>
            <person name="Westrop G.D."/>
            <person name="Mueller S."/>
            <person name="Dessi D."/>
            <person name="Fiori P.L."/>
            <person name="Ren Q."/>
            <person name="Paulsen I."/>
            <person name="Zhang H."/>
            <person name="Bastida-Corcuera F.D."/>
            <person name="Simoes-Barbosa A."/>
            <person name="Brown M.T."/>
            <person name="Hayes R.D."/>
            <person name="Mukherjee M."/>
            <person name="Okumura C.Y."/>
            <person name="Schneider R."/>
            <person name="Smith A.J."/>
            <person name="Vanacova S."/>
            <person name="Villalvazo M."/>
            <person name="Haas B.J."/>
            <person name="Pertea M."/>
            <person name="Feldblyum T.V."/>
            <person name="Utterback T.R."/>
            <person name="Shu C.L."/>
            <person name="Osoegawa K."/>
            <person name="de Jong P.J."/>
            <person name="Hrdy I."/>
            <person name="Horvathova L."/>
            <person name="Zubacova Z."/>
            <person name="Dolezal P."/>
            <person name="Malik S.B."/>
            <person name="Logsdon J.M. Jr."/>
            <person name="Henze K."/>
            <person name="Gupta A."/>
            <person name="Wang C.C."/>
            <person name="Dunne R.L."/>
            <person name="Upcroft J.A."/>
            <person name="Upcroft P."/>
            <person name="White O."/>
            <person name="Salzberg S.L."/>
            <person name="Tang P."/>
            <person name="Chiu C.-H."/>
            <person name="Lee Y.-S."/>
            <person name="Embley T.M."/>
            <person name="Coombs G.H."/>
            <person name="Mottram J.C."/>
            <person name="Tachezy J."/>
            <person name="Fraser-Liggett C.M."/>
            <person name="Johnson P.J."/>
        </authorList>
    </citation>
    <scope>NUCLEOTIDE SEQUENCE [LARGE SCALE GENOMIC DNA]</scope>
    <source>
        <strain evidence="1">G3</strain>
    </source>
</reference>
<name>A2EDG1_TRIV3</name>
<dbReference type="EMBL" id="DS113360">
    <property type="protein sequence ID" value="EAY09325.1"/>
    <property type="molecule type" value="Genomic_DNA"/>
</dbReference>
<dbReference type="SMR" id="A2EDG1"/>
<dbReference type="RefSeq" id="XP_001321548.1">
    <property type="nucleotide sequence ID" value="XM_001321513.1"/>
</dbReference>
<dbReference type="InterPro" id="IPR032675">
    <property type="entry name" value="LRR_dom_sf"/>
</dbReference>
<dbReference type="InParanoid" id="A2EDG1"/>
<evidence type="ECO:0000313" key="1">
    <source>
        <dbReference type="EMBL" id="EAY09325.1"/>
    </source>
</evidence>
<keyword evidence="2" id="KW-1185">Reference proteome</keyword>
<reference evidence="1" key="1">
    <citation type="submission" date="2006-10" db="EMBL/GenBank/DDBJ databases">
        <authorList>
            <person name="Amadeo P."/>
            <person name="Zhao Q."/>
            <person name="Wortman J."/>
            <person name="Fraser-Liggett C."/>
            <person name="Carlton J."/>
        </authorList>
    </citation>
    <scope>NUCLEOTIDE SEQUENCE</scope>
    <source>
        <strain evidence="1">G3</strain>
    </source>
</reference>
<proteinExistence type="predicted"/>
<organism evidence="1 2">
    <name type="scientific">Trichomonas vaginalis (strain ATCC PRA-98 / G3)</name>
    <dbReference type="NCBI Taxonomy" id="412133"/>
    <lineage>
        <taxon>Eukaryota</taxon>
        <taxon>Metamonada</taxon>
        <taxon>Parabasalia</taxon>
        <taxon>Trichomonadida</taxon>
        <taxon>Trichomonadidae</taxon>
        <taxon>Trichomonas</taxon>
    </lineage>
</organism>
<dbReference type="InterPro" id="IPR053139">
    <property type="entry name" value="Surface_bspA-like"/>
</dbReference>